<dbReference type="AlphaFoldDB" id="A0A0J5WXL9"/>
<sequence length="176" mass="18254">MTYAFIREGDTTSHGGHVLACTSTNMMFGKPVALLGDMVACPKCGGVYPIVDVKVRSMTFGGRPVATEGDKTACGASLIASQGSAHVEQVSGAAGGIGGGKSVVPQQDPNLTDRYRGRFQVLNSETGSPVPNHPYSFQTPDGSTISGETDSQGFTQWHESAEPASITFHGEGSAET</sequence>
<proteinExistence type="predicted"/>
<gene>
    <name evidence="2" type="ORF">VL15_14895</name>
</gene>
<evidence type="ECO:0000313" key="2">
    <source>
        <dbReference type="EMBL" id="KML57016.1"/>
    </source>
</evidence>
<protein>
    <submittedName>
        <fullName evidence="2">PAAR motif family protein</fullName>
    </submittedName>
</protein>
<dbReference type="Gene3D" id="2.60.200.60">
    <property type="match status" value="1"/>
</dbReference>
<evidence type="ECO:0000313" key="3">
    <source>
        <dbReference type="Proteomes" id="UP000036338"/>
    </source>
</evidence>
<name>A0A0J5WXL9_BURCE</name>
<accession>A0A0J5WXL9</accession>
<organism evidence="2 3">
    <name type="scientific">Burkholderia cepacia</name>
    <name type="common">Pseudomonas cepacia</name>
    <dbReference type="NCBI Taxonomy" id="292"/>
    <lineage>
        <taxon>Bacteria</taxon>
        <taxon>Pseudomonadati</taxon>
        <taxon>Pseudomonadota</taxon>
        <taxon>Betaproteobacteria</taxon>
        <taxon>Burkholderiales</taxon>
        <taxon>Burkholderiaceae</taxon>
        <taxon>Burkholderia</taxon>
        <taxon>Burkholderia cepacia complex</taxon>
    </lineage>
</organism>
<dbReference type="Proteomes" id="UP000036338">
    <property type="component" value="Unassembled WGS sequence"/>
</dbReference>
<dbReference type="CDD" id="cd14744">
    <property type="entry name" value="PAAR_CT_2"/>
    <property type="match status" value="1"/>
</dbReference>
<evidence type="ECO:0000256" key="1">
    <source>
        <dbReference type="SAM" id="MobiDB-lite"/>
    </source>
</evidence>
<dbReference type="RefSeq" id="WP_048246398.1">
    <property type="nucleotide sequence ID" value="NZ_LDWR01000024.1"/>
</dbReference>
<feature type="region of interest" description="Disordered" evidence="1">
    <location>
        <begin position="124"/>
        <end position="154"/>
    </location>
</feature>
<reference evidence="2 3" key="1">
    <citation type="submission" date="2015-05" db="EMBL/GenBank/DDBJ databases">
        <title>Draft genome of Burkholderia cepacia LK29.</title>
        <authorList>
            <person name="Chan X.Y."/>
        </authorList>
    </citation>
    <scope>NUCLEOTIDE SEQUENCE [LARGE SCALE GENOMIC DNA]</scope>
    <source>
        <strain evidence="2 3">LK29</strain>
    </source>
</reference>
<comment type="caution">
    <text evidence="2">The sequence shown here is derived from an EMBL/GenBank/DDBJ whole genome shotgun (WGS) entry which is preliminary data.</text>
</comment>
<dbReference type="EMBL" id="LDWR01000024">
    <property type="protein sequence ID" value="KML57016.1"/>
    <property type="molecule type" value="Genomic_DNA"/>
</dbReference>
<dbReference type="PATRIC" id="fig|292.27.peg.2909"/>
<dbReference type="Pfam" id="PF05488">
    <property type="entry name" value="PAAR_motif"/>
    <property type="match status" value="1"/>
</dbReference>
<dbReference type="InterPro" id="IPR008727">
    <property type="entry name" value="PAAR_motif"/>
</dbReference>